<feature type="domain" description="Mandelate racemase/muconate lactonizing enzyme C-terminal" evidence="8">
    <location>
        <begin position="131"/>
        <end position="222"/>
    </location>
</feature>
<evidence type="ECO:0000256" key="1">
    <source>
        <dbReference type="ARBA" id="ARBA00008031"/>
    </source>
</evidence>
<dbReference type="SFLD" id="SFLDG00180">
    <property type="entry name" value="muconate_cycloisomerase"/>
    <property type="match status" value="1"/>
</dbReference>
<dbReference type="Pfam" id="PF02746">
    <property type="entry name" value="MR_MLE_N"/>
    <property type="match status" value="1"/>
</dbReference>
<keyword evidence="2 6" id="KW-0479">Metal-binding</keyword>
<comment type="caution">
    <text evidence="9">The sequence shown here is derived from an EMBL/GenBank/DDBJ whole genome shotgun (WGS) entry which is preliminary data.</text>
</comment>
<dbReference type="OrthoDB" id="9782675at2"/>
<dbReference type="InterPro" id="IPR029065">
    <property type="entry name" value="Enolase_C-like"/>
</dbReference>
<dbReference type="SUPFAM" id="SSF54826">
    <property type="entry name" value="Enolase N-terminal domain-like"/>
    <property type="match status" value="1"/>
</dbReference>
<proteinExistence type="inferred from homology"/>
<keyword evidence="3 6" id="KW-0460">Magnesium</keyword>
<organism evidence="9 10">
    <name type="scientific">Stenotrophobium rhamnosiphilum</name>
    <dbReference type="NCBI Taxonomy" id="2029166"/>
    <lineage>
        <taxon>Bacteria</taxon>
        <taxon>Pseudomonadati</taxon>
        <taxon>Pseudomonadota</taxon>
        <taxon>Gammaproteobacteria</taxon>
        <taxon>Nevskiales</taxon>
        <taxon>Nevskiaceae</taxon>
        <taxon>Stenotrophobium</taxon>
    </lineage>
</organism>
<feature type="binding site" evidence="6">
    <location>
        <position position="224"/>
    </location>
    <ligand>
        <name>Mg(2+)</name>
        <dbReference type="ChEBI" id="CHEBI:18420"/>
    </ligand>
</feature>
<dbReference type="NCBIfam" id="NF042940">
    <property type="entry name" value="racemase_DgcA"/>
    <property type="match status" value="1"/>
</dbReference>
<comment type="similarity">
    <text evidence="1 7">Belongs to the mandelate racemase/muconate lactonizing enzyme family.</text>
</comment>
<dbReference type="InterPro" id="IPR034603">
    <property type="entry name" value="Dipeptide_epimerase"/>
</dbReference>
<keyword evidence="4 7" id="KW-0413">Isomerase</keyword>
<feature type="binding site" evidence="6">
    <location>
        <position position="201"/>
    </location>
    <ligand>
        <name>Mg(2+)</name>
        <dbReference type="ChEBI" id="CHEBI:18420"/>
    </ligand>
</feature>
<name>A0A2T5MKK4_9GAMM</name>
<dbReference type="InterPro" id="IPR013341">
    <property type="entry name" value="Mandelate_racemase_N_dom"/>
</dbReference>
<dbReference type="InterPro" id="IPR029017">
    <property type="entry name" value="Enolase-like_N"/>
</dbReference>
<protein>
    <recommendedName>
        <fullName evidence="7">Dipeptide epimerase</fullName>
        <ecNumber evidence="7">5.1.1.-</ecNumber>
    </recommendedName>
</protein>
<evidence type="ECO:0000256" key="2">
    <source>
        <dbReference type="ARBA" id="ARBA00022723"/>
    </source>
</evidence>
<dbReference type="EC" id="5.1.1.-" evidence="7"/>
<dbReference type="Gene3D" id="3.30.390.10">
    <property type="entry name" value="Enolase-like, N-terminal domain"/>
    <property type="match status" value="1"/>
</dbReference>
<dbReference type="RefSeq" id="WP_107938796.1">
    <property type="nucleotide sequence ID" value="NZ_QANS01000001.1"/>
</dbReference>
<dbReference type="GO" id="GO:0046872">
    <property type="term" value="F:metal ion binding"/>
    <property type="evidence" value="ECO:0007669"/>
    <property type="project" value="UniProtKB-KW"/>
</dbReference>
<comment type="cofactor">
    <cofactor evidence="6 7">
        <name>Mg(2+)</name>
        <dbReference type="ChEBI" id="CHEBI:18420"/>
    </cofactor>
    <text evidence="6 7">Binds 1 Mg(2+) ion per subunit.</text>
</comment>
<sequence>MKRKLKVSTRSWRLKEPFVIARGSRTTANVIVVELEGDGHVGRGEAVGVTYRGETIDELIKQVSQAQGVVEAGASRTELLHFLPAGGARNAIDAAMWDLEAKQSGIPAWKSAKMKSGDSVETAITIGMRSVDAYETAARQLSGHPWIKIKVAKDDPVAAVAAVRRAAPKSRLIVDANQAWELDDLIKFAPELEKLGVALLEQPLAVGRDEGLAGVRCPIPICADESVNTIDDLAHLVGRYSFINIKLDKTGGLTSALTLAHAAQDCGFRLMSGCMVASSLAMAPAMILAQMCEINDLDGPMLLAEDWPGGIRCDLGKMQPPWPDFWG</sequence>
<evidence type="ECO:0000256" key="4">
    <source>
        <dbReference type="ARBA" id="ARBA00023235"/>
    </source>
</evidence>
<dbReference type="InterPro" id="IPR034593">
    <property type="entry name" value="DgoD-like"/>
</dbReference>
<dbReference type="InterPro" id="IPR018110">
    <property type="entry name" value="Mandel_Rmase/mucon_lact_enz_CS"/>
</dbReference>
<evidence type="ECO:0000256" key="7">
    <source>
        <dbReference type="RuleBase" id="RU366006"/>
    </source>
</evidence>
<dbReference type="SUPFAM" id="SSF51604">
    <property type="entry name" value="Enolase C-terminal domain-like"/>
    <property type="match status" value="1"/>
</dbReference>
<dbReference type="InterPro" id="IPR013342">
    <property type="entry name" value="Mandelate_racemase_C"/>
</dbReference>
<dbReference type="PROSITE" id="PS00909">
    <property type="entry name" value="MR_MLE_2"/>
    <property type="match status" value="1"/>
</dbReference>
<dbReference type="PANTHER" id="PTHR48080">
    <property type="entry name" value="D-GALACTONATE DEHYDRATASE-RELATED"/>
    <property type="match status" value="1"/>
</dbReference>
<feature type="binding site" evidence="6">
    <location>
        <position position="175"/>
    </location>
    <ligand>
        <name>Mg(2+)</name>
        <dbReference type="ChEBI" id="CHEBI:18420"/>
    </ligand>
</feature>
<dbReference type="PANTHER" id="PTHR48080:SF3">
    <property type="entry name" value="ENOLASE SUPERFAMILY MEMBER DDB_G0284701"/>
    <property type="match status" value="1"/>
</dbReference>
<dbReference type="Pfam" id="PF13378">
    <property type="entry name" value="MR_MLE_C"/>
    <property type="match status" value="1"/>
</dbReference>
<dbReference type="Gene3D" id="3.20.20.120">
    <property type="entry name" value="Enolase-like C-terminal domain"/>
    <property type="match status" value="1"/>
</dbReference>
<accession>A0A2T5MKK4</accession>
<evidence type="ECO:0000313" key="10">
    <source>
        <dbReference type="Proteomes" id="UP000244248"/>
    </source>
</evidence>
<dbReference type="EMBL" id="QANS01000001">
    <property type="protein sequence ID" value="PTU33089.1"/>
    <property type="molecule type" value="Genomic_DNA"/>
</dbReference>
<dbReference type="SFLD" id="SFLDS00001">
    <property type="entry name" value="Enolase"/>
    <property type="match status" value="1"/>
</dbReference>
<dbReference type="CDD" id="cd03319">
    <property type="entry name" value="L-Ala-DL-Glu_epimerase"/>
    <property type="match status" value="1"/>
</dbReference>
<dbReference type="SFLD" id="SFLDF00010">
    <property type="entry name" value="dipeptide_epimerase"/>
    <property type="match status" value="1"/>
</dbReference>
<dbReference type="GO" id="GO:0009063">
    <property type="term" value="P:amino acid catabolic process"/>
    <property type="evidence" value="ECO:0007669"/>
    <property type="project" value="InterPro"/>
</dbReference>
<dbReference type="InterPro" id="IPR036849">
    <property type="entry name" value="Enolase-like_C_sf"/>
</dbReference>
<evidence type="ECO:0000259" key="8">
    <source>
        <dbReference type="SMART" id="SM00922"/>
    </source>
</evidence>
<dbReference type="AlphaFoldDB" id="A0A2T5MKK4"/>
<keyword evidence="10" id="KW-1185">Reference proteome</keyword>
<gene>
    <name evidence="9" type="ORF">CJD38_03000</name>
</gene>
<feature type="active site" description="Proton acceptor; specific for (S)-substrate epimerization" evidence="5">
    <location>
        <position position="246"/>
    </location>
</feature>
<reference evidence="9 10" key="1">
    <citation type="submission" date="2018-04" db="EMBL/GenBank/DDBJ databases">
        <title>Novel species isolated from glacier.</title>
        <authorList>
            <person name="Liu Q."/>
            <person name="Xin Y.-H."/>
        </authorList>
    </citation>
    <scope>NUCLEOTIDE SEQUENCE [LARGE SCALE GENOMIC DNA]</scope>
    <source>
        <strain evidence="9 10">GT1R17</strain>
    </source>
</reference>
<evidence type="ECO:0000256" key="5">
    <source>
        <dbReference type="PIRSR" id="PIRSR634603-1"/>
    </source>
</evidence>
<dbReference type="SMART" id="SM00922">
    <property type="entry name" value="MR_MLE"/>
    <property type="match status" value="1"/>
</dbReference>
<evidence type="ECO:0000256" key="6">
    <source>
        <dbReference type="PIRSR" id="PIRSR634603-3"/>
    </source>
</evidence>
<feature type="active site" description="Proton acceptor; specific for (R)-substrate epimerization" evidence="5">
    <location>
        <position position="150"/>
    </location>
</feature>
<evidence type="ECO:0000256" key="3">
    <source>
        <dbReference type="ARBA" id="ARBA00022842"/>
    </source>
</evidence>
<dbReference type="GO" id="GO:0016855">
    <property type="term" value="F:racemase and epimerase activity, acting on amino acids and derivatives"/>
    <property type="evidence" value="ECO:0007669"/>
    <property type="project" value="UniProtKB-UniRule"/>
</dbReference>
<dbReference type="Proteomes" id="UP000244248">
    <property type="component" value="Unassembled WGS sequence"/>
</dbReference>
<evidence type="ECO:0000313" key="9">
    <source>
        <dbReference type="EMBL" id="PTU33089.1"/>
    </source>
</evidence>